<keyword evidence="3 6" id="KW-0081">Bacteriolytic enzyme</keyword>
<dbReference type="InterPro" id="IPR002196">
    <property type="entry name" value="Glyco_hydro_24"/>
</dbReference>
<dbReference type="PANTHER" id="PTHR38107:SF3">
    <property type="entry name" value="LYSOZYME RRRD-RELATED"/>
    <property type="match status" value="1"/>
</dbReference>
<dbReference type="GO" id="GO:0016998">
    <property type="term" value="P:cell wall macromolecule catabolic process"/>
    <property type="evidence" value="ECO:0007669"/>
    <property type="project" value="InterPro"/>
</dbReference>
<keyword evidence="4 6" id="KW-0378">Hydrolase</keyword>
<dbReference type="HAMAP" id="MF_04110">
    <property type="entry name" value="ENDOLYSIN_T4"/>
    <property type="match status" value="1"/>
</dbReference>
<dbReference type="PANTHER" id="PTHR38107">
    <property type="match status" value="1"/>
</dbReference>
<dbReference type="Pfam" id="PF00959">
    <property type="entry name" value="Phage_lysozyme"/>
    <property type="match status" value="1"/>
</dbReference>
<keyword evidence="8" id="KW-1185">Reference proteome</keyword>
<dbReference type="GO" id="GO:0031640">
    <property type="term" value="P:killing of cells of another organism"/>
    <property type="evidence" value="ECO:0007669"/>
    <property type="project" value="UniProtKB-KW"/>
</dbReference>
<accession>A0A1E7X776</accession>
<keyword evidence="2 6" id="KW-0929">Antimicrobial</keyword>
<dbReference type="GO" id="GO:0003796">
    <property type="term" value="F:lysozyme activity"/>
    <property type="evidence" value="ECO:0007669"/>
    <property type="project" value="UniProtKB-EC"/>
</dbReference>
<comment type="catalytic activity">
    <reaction evidence="1 6">
        <text>Hydrolysis of (1-&gt;4)-beta-linkages between N-acetylmuramic acid and N-acetyl-D-glucosamine residues in a peptidoglycan and between N-acetyl-D-glucosamine residues in chitodextrins.</text>
        <dbReference type="EC" id="3.2.1.17"/>
    </reaction>
</comment>
<dbReference type="GO" id="GO:0009253">
    <property type="term" value="P:peptidoglycan catabolic process"/>
    <property type="evidence" value="ECO:0007669"/>
    <property type="project" value="InterPro"/>
</dbReference>
<reference evidence="8" key="1">
    <citation type="journal article" date="2016" name="Front. Microbiol.">
        <title>Molecular Keys to the Janthinobacterium and Duganella spp. Interaction with the Plant Pathogen Fusarium graminearum.</title>
        <authorList>
            <person name="Haack F.S."/>
            <person name="Poehlein A."/>
            <person name="Kroger C."/>
            <person name="Voigt C.A."/>
            <person name="Piepenbring M."/>
            <person name="Bode H.B."/>
            <person name="Daniel R."/>
            <person name="Schafer W."/>
            <person name="Streit W.R."/>
        </authorList>
    </citation>
    <scope>NUCLEOTIDE SEQUENCE [LARGE SCALE GENOMIC DNA]</scope>
    <source>
        <strain evidence="8">T54</strain>
    </source>
</reference>
<dbReference type="InterPro" id="IPR023346">
    <property type="entry name" value="Lysozyme-like_dom_sf"/>
</dbReference>
<dbReference type="InterPro" id="IPR023347">
    <property type="entry name" value="Lysozyme_dom_sf"/>
</dbReference>
<gene>
    <name evidence="7" type="primary">rrrD_1</name>
    <name evidence="7" type="ORF">DUPY_04480</name>
</gene>
<evidence type="ECO:0000256" key="3">
    <source>
        <dbReference type="ARBA" id="ARBA00022638"/>
    </source>
</evidence>
<dbReference type="EC" id="3.2.1.17" evidence="6"/>
<dbReference type="SUPFAM" id="SSF53955">
    <property type="entry name" value="Lysozyme-like"/>
    <property type="match status" value="1"/>
</dbReference>
<dbReference type="OrthoDB" id="5327667at2"/>
<evidence type="ECO:0000256" key="5">
    <source>
        <dbReference type="ARBA" id="ARBA00023295"/>
    </source>
</evidence>
<dbReference type="RefSeq" id="WP_070246074.1">
    <property type="nucleotide sequence ID" value="NZ_LROM01000033.1"/>
</dbReference>
<evidence type="ECO:0000256" key="4">
    <source>
        <dbReference type="ARBA" id="ARBA00022801"/>
    </source>
</evidence>
<dbReference type="CDD" id="cd16900">
    <property type="entry name" value="endolysin_R21-like"/>
    <property type="match status" value="1"/>
</dbReference>
<protein>
    <recommendedName>
        <fullName evidence="6">Lysozyme</fullName>
        <ecNumber evidence="6">3.2.1.17</ecNumber>
    </recommendedName>
</protein>
<dbReference type="EMBL" id="LROM01000033">
    <property type="protein sequence ID" value="OFA08841.1"/>
    <property type="molecule type" value="Genomic_DNA"/>
</dbReference>
<sequence length="160" mass="16815">MATTPKQRAAAAAALATIIAIPAEGIRQFAYYDPPGILTVCYGHTGADVVAKRKYSMDECRALLTADMQKAVAHVERCVPGLPVPVLAAFSDAVFNLGPGLACSRTTSTAARMLYAGDLVGACNQLPRWDKARVLGAMVALPGLTKRRAAERSLCLTGVP</sequence>
<dbReference type="PATRIC" id="fig|762836.4.peg.478"/>
<evidence type="ECO:0000313" key="8">
    <source>
        <dbReference type="Proteomes" id="UP000175989"/>
    </source>
</evidence>
<evidence type="ECO:0000256" key="1">
    <source>
        <dbReference type="ARBA" id="ARBA00000632"/>
    </source>
</evidence>
<evidence type="ECO:0000256" key="6">
    <source>
        <dbReference type="RuleBase" id="RU003788"/>
    </source>
</evidence>
<organism evidence="7 8">
    <name type="scientific">Duganella phyllosphaerae</name>
    <dbReference type="NCBI Taxonomy" id="762836"/>
    <lineage>
        <taxon>Bacteria</taxon>
        <taxon>Pseudomonadati</taxon>
        <taxon>Pseudomonadota</taxon>
        <taxon>Betaproteobacteria</taxon>
        <taxon>Burkholderiales</taxon>
        <taxon>Oxalobacteraceae</taxon>
        <taxon>Telluria group</taxon>
        <taxon>Duganella</taxon>
    </lineage>
</organism>
<dbReference type="Gene3D" id="1.10.530.40">
    <property type="match status" value="1"/>
</dbReference>
<comment type="caution">
    <text evidence="7">The sequence shown here is derived from an EMBL/GenBank/DDBJ whole genome shotgun (WGS) entry which is preliminary data.</text>
</comment>
<dbReference type="Proteomes" id="UP000175989">
    <property type="component" value="Unassembled WGS sequence"/>
</dbReference>
<name>A0A1E7X776_9BURK</name>
<dbReference type="InterPro" id="IPR034690">
    <property type="entry name" value="Endolysin_T4_type"/>
</dbReference>
<proteinExistence type="inferred from homology"/>
<comment type="similarity">
    <text evidence="6">Belongs to the glycosyl hydrolase 24 family.</text>
</comment>
<dbReference type="AlphaFoldDB" id="A0A1E7X776"/>
<evidence type="ECO:0000313" key="7">
    <source>
        <dbReference type="EMBL" id="OFA08841.1"/>
    </source>
</evidence>
<evidence type="ECO:0000256" key="2">
    <source>
        <dbReference type="ARBA" id="ARBA00022529"/>
    </source>
</evidence>
<dbReference type="GO" id="GO:0042742">
    <property type="term" value="P:defense response to bacterium"/>
    <property type="evidence" value="ECO:0007669"/>
    <property type="project" value="UniProtKB-KW"/>
</dbReference>
<dbReference type="InterPro" id="IPR051018">
    <property type="entry name" value="Bacteriophage_GH24"/>
</dbReference>
<keyword evidence="5 6" id="KW-0326">Glycosidase</keyword>